<sequence>MTINIICETAPGFSFHYKKLAQTVIEQSLDSEGFPYEAEVNLTLVDEKRIHEINLETRQIDAPTDVLSFPMIAYEFPADFDGVEDQLDDCVNPDTQEVLLGDIVICVSRVYAQAKEYGHSVKREYAFLITHSMLHLMGYDHMVPEDAALMEAHQREILNTLQITR</sequence>
<dbReference type="OrthoDB" id="9807740at2"/>
<feature type="binding site" evidence="9">
    <location>
        <position position="131"/>
    </location>
    <ligand>
        <name>Zn(2+)</name>
        <dbReference type="ChEBI" id="CHEBI:29105"/>
        <note>catalytic</note>
    </ligand>
</feature>
<dbReference type="GO" id="GO:0004222">
    <property type="term" value="F:metalloendopeptidase activity"/>
    <property type="evidence" value="ECO:0007669"/>
    <property type="project" value="InterPro"/>
</dbReference>
<dbReference type="InterPro" id="IPR020549">
    <property type="entry name" value="YbeY_CS"/>
</dbReference>
<dbReference type="GO" id="GO:0004521">
    <property type="term" value="F:RNA endonuclease activity"/>
    <property type="evidence" value="ECO:0007669"/>
    <property type="project" value="UniProtKB-UniRule"/>
</dbReference>
<dbReference type="GO" id="GO:0005737">
    <property type="term" value="C:cytoplasm"/>
    <property type="evidence" value="ECO:0007669"/>
    <property type="project" value="UniProtKB-SubCell"/>
</dbReference>
<evidence type="ECO:0000256" key="1">
    <source>
        <dbReference type="ARBA" id="ARBA00010875"/>
    </source>
</evidence>
<evidence type="ECO:0000256" key="6">
    <source>
        <dbReference type="ARBA" id="ARBA00022759"/>
    </source>
</evidence>
<feature type="binding site" evidence="9">
    <location>
        <position position="135"/>
    </location>
    <ligand>
        <name>Zn(2+)</name>
        <dbReference type="ChEBI" id="CHEBI:29105"/>
        <note>catalytic</note>
    </ligand>
</feature>
<keyword evidence="8 9" id="KW-0862">Zinc</keyword>
<dbReference type="EC" id="3.1.-.-" evidence="9"/>
<protein>
    <recommendedName>
        <fullName evidence="9">Endoribonuclease YbeY</fullName>
        <ecNumber evidence="9">3.1.-.-</ecNumber>
    </recommendedName>
</protein>
<dbReference type="PANTHER" id="PTHR46986">
    <property type="entry name" value="ENDORIBONUCLEASE YBEY, CHLOROPLASTIC"/>
    <property type="match status" value="1"/>
</dbReference>
<dbReference type="EMBL" id="WKRA01000007">
    <property type="protein sequence ID" value="MSD15686.1"/>
    <property type="molecule type" value="Genomic_DNA"/>
</dbReference>
<feature type="binding site" evidence="9">
    <location>
        <position position="141"/>
    </location>
    <ligand>
        <name>Zn(2+)</name>
        <dbReference type="ChEBI" id="CHEBI:29105"/>
        <note>catalytic</note>
    </ligand>
</feature>
<dbReference type="Proteomes" id="UP000431304">
    <property type="component" value="Unassembled WGS sequence"/>
</dbReference>
<evidence type="ECO:0000313" key="13">
    <source>
        <dbReference type="Proteomes" id="UP000431304"/>
    </source>
</evidence>
<keyword evidence="3 9" id="KW-0698">rRNA processing</keyword>
<evidence type="ECO:0000313" key="10">
    <source>
        <dbReference type="EMBL" id="CUN23964.1"/>
    </source>
</evidence>
<evidence type="ECO:0000313" key="12">
    <source>
        <dbReference type="Proteomes" id="UP000095492"/>
    </source>
</evidence>
<gene>
    <name evidence="9 11" type="primary">ybeY</name>
    <name evidence="10" type="ORF">ERS852448_02690</name>
    <name evidence="11" type="ORF">GKE72_06285</name>
</gene>
<evidence type="ECO:0000256" key="8">
    <source>
        <dbReference type="ARBA" id="ARBA00022833"/>
    </source>
</evidence>
<dbReference type="SUPFAM" id="SSF55486">
    <property type="entry name" value="Metalloproteases ('zincins'), catalytic domain"/>
    <property type="match status" value="1"/>
</dbReference>
<keyword evidence="9" id="KW-0963">Cytoplasm</keyword>
<keyword evidence="2 9" id="KW-0690">Ribosome biogenesis</keyword>
<dbReference type="InterPro" id="IPR023091">
    <property type="entry name" value="MetalPrtase_cat_dom_sf_prd"/>
</dbReference>
<evidence type="ECO:0000313" key="11">
    <source>
        <dbReference type="EMBL" id="MSD15686.1"/>
    </source>
</evidence>
<dbReference type="Proteomes" id="UP000095492">
    <property type="component" value="Unassembled WGS sequence"/>
</dbReference>
<dbReference type="Gene3D" id="3.40.390.30">
    <property type="entry name" value="Metalloproteases ('zincins'), catalytic domain"/>
    <property type="match status" value="1"/>
</dbReference>
<dbReference type="RefSeq" id="WP_021738146.1">
    <property type="nucleotide sequence ID" value="NZ_CABKSU010000024.1"/>
</dbReference>
<comment type="similarity">
    <text evidence="1 9">Belongs to the endoribonuclease YbeY family.</text>
</comment>
<comment type="cofactor">
    <cofactor evidence="9">
        <name>Zn(2+)</name>
        <dbReference type="ChEBI" id="CHEBI:29105"/>
    </cofactor>
    <text evidence="9">Binds 1 zinc ion.</text>
</comment>
<dbReference type="PROSITE" id="PS01306">
    <property type="entry name" value="UPF0054"/>
    <property type="match status" value="1"/>
</dbReference>
<proteinExistence type="inferred from homology"/>
<keyword evidence="6 9" id="KW-0255">Endonuclease</keyword>
<accession>A0A173VA95</accession>
<dbReference type="STRING" id="39490.ERS852448_02690"/>
<name>A0A173VA95_EUBRA</name>
<dbReference type="Pfam" id="PF02130">
    <property type="entry name" value="YbeY"/>
    <property type="match status" value="1"/>
</dbReference>
<dbReference type="HAMAP" id="MF_00009">
    <property type="entry name" value="Endoribonucl_YbeY"/>
    <property type="match status" value="1"/>
</dbReference>
<dbReference type="InterPro" id="IPR002036">
    <property type="entry name" value="YbeY"/>
</dbReference>
<dbReference type="AlphaFoldDB" id="A0A173VA95"/>
<comment type="function">
    <text evidence="9">Single strand-specific metallo-endoribonuclease involved in late-stage 70S ribosome quality control and in maturation of the 3' terminus of the 16S rRNA.</text>
</comment>
<dbReference type="NCBIfam" id="TIGR00043">
    <property type="entry name" value="rRNA maturation RNase YbeY"/>
    <property type="match status" value="1"/>
</dbReference>
<dbReference type="GeneID" id="42785688"/>
<evidence type="ECO:0000256" key="9">
    <source>
        <dbReference type="HAMAP-Rule" id="MF_00009"/>
    </source>
</evidence>
<dbReference type="GeneID" id="97390936"/>
<dbReference type="EMBL" id="CYYA01000025">
    <property type="protein sequence ID" value="CUN23964.1"/>
    <property type="molecule type" value="Genomic_DNA"/>
</dbReference>
<reference evidence="11 13" key="2">
    <citation type="journal article" date="2019" name="Nat. Med.">
        <title>A library of human gut bacterial isolates paired with longitudinal multiomics data enables mechanistic microbiome research.</title>
        <authorList>
            <person name="Poyet M."/>
            <person name="Groussin M."/>
            <person name="Gibbons S.M."/>
            <person name="Avila-Pacheco J."/>
            <person name="Jiang X."/>
            <person name="Kearney S.M."/>
            <person name="Perrotta A.R."/>
            <person name="Berdy B."/>
            <person name="Zhao S."/>
            <person name="Lieberman T.D."/>
            <person name="Swanson P.K."/>
            <person name="Smith M."/>
            <person name="Roesemann S."/>
            <person name="Alexander J.E."/>
            <person name="Rich S.A."/>
            <person name="Livny J."/>
            <person name="Vlamakis H."/>
            <person name="Clish C."/>
            <person name="Bullock K."/>
            <person name="Deik A."/>
            <person name="Scott J."/>
            <person name="Pierce K.A."/>
            <person name="Xavier R.J."/>
            <person name="Alm E.J."/>
        </authorList>
    </citation>
    <scope>NUCLEOTIDE SEQUENCE [LARGE SCALE GENOMIC DNA]</scope>
    <source>
        <strain evidence="11 13">BIOML-A3</strain>
    </source>
</reference>
<evidence type="ECO:0000256" key="5">
    <source>
        <dbReference type="ARBA" id="ARBA00022723"/>
    </source>
</evidence>
<evidence type="ECO:0000256" key="4">
    <source>
        <dbReference type="ARBA" id="ARBA00022722"/>
    </source>
</evidence>
<keyword evidence="7 9" id="KW-0378">Hydrolase</keyword>
<dbReference type="GO" id="GO:0008270">
    <property type="term" value="F:zinc ion binding"/>
    <property type="evidence" value="ECO:0007669"/>
    <property type="project" value="UniProtKB-UniRule"/>
</dbReference>
<dbReference type="PANTHER" id="PTHR46986:SF1">
    <property type="entry name" value="ENDORIBONUCLEASE YBEY, CHLOROPLASTIC"/>
    <property type="match status" value="1"/>
</dbReference>
<organism evidence="10 12">
    <name type="scientific">Eubacterium ramulus</name>
    <dbReference type="NCBI Taxonomy" id="39490"/>
    <lineage>
        <taxon>Bacteria</taxon>
        <taxon>Bacillati</taxon>
        <taxon>Bacillota</taxon>
        <taxon>Clostridia</taxon>
        <taxon>Eubacteriales</taxon>
        <taxon>Eubacteriaceae</taxon>
        <taxon>Eubacterium</taxon>
    </lineage>
</organism>
<evidence type="ECO:0000256" key="7">
    <source>
        <dbReference type="ARBA" id="ARBA00022801"/>
    </source>
</evidence>
<keyword evidence="4 9" id="KW-0540">Nuclease</keyword>
<dbReference type="GO" id="GO:0006364">
    <property type="term" value="P:rRNA processing"/>
    <property type="evidence" value="ECO:0007669"/>
    <property type="project" value="UniProtKB-UniRule"/>
</dbReference>
<reference evidence="10 12" key="1">
    <citation type="submission" date="2015-09" db="EMBL/GenBank/DDBJ databases">
        <authorList>
            <consortium name="Pathogen Informatics"/>
        </authorList>
    </citation>
    <scope>NUCLEOTIDE SEQUENCE [LARGE SCALE GENOMIC DNA]</scope>
    <source>
        <strain evidence="10 12">2789STDY5608891</strain>
    </source>
</reference>
<evidence type="ECO:0000256" key="2">
    <source>
        <dbReference type="ARBA" id="ARBA00022517"/>
    </source>
</evidence>
<keyword evidence="5 9" id="KW-0479">Metal-binding</keyword>
<evidence type="ECO:0000256" key="3">
    <source>
        <dbReference type="ARBA" id="ARBA00022552"/>
    </source>
</evidence>
<comment type="subcellular location">
    <subcellularLocation>
        <location evidence="9">Cytoplasm</location>
    </subcellularLocation>
</comment>